<accession>A0A645JED2</accession>
<gene>
    <name evidence="1" type="ORF">SDC9_208763</name>
</gene>
<protein>
    <submittedName>
        <fullName evidence="1">Uncharacterized protein</fullName>
    </submittedName>
</protein>
<proteinExistence type="predicted"/>
<reference evidence="1" key="1">
    <citation type="submission" date="2019-08" db="EMBL/GenBank/DDBJ databases">
        <authorList>
            <person name="Kucharzyk K."/>
            <person name="Murdoch R.W."/>
            <person name="Higgins S."/>
            <person name="Loffler F."/>
        </authorList>
    </citation>
    <scope>NUCLEOTIDE SEQUENCE</scope>
</reference>
<dbReference type="AlphaFoldDB" id="A0A645JED2"/>
<dbReference type="EMBL" id="VSSQ01137083">
    <property type="protein sequence ID" value="MPN61029.1"/>
    <property type="molecule type" value="Genomic_DNA"/>
</dbReference>
<name>A0A645JED2_9ZZZZ</name>
<organism evidence="1">
    <name type="scientific">bioreactor metagenome</name>
    <dbReference type="NCBI Taxonomy" id="1076179"/>
    <lineage>
        <taxon>unclassified sequences</taxon>
        <taxon>metagenomes</taxon>
        <taxon>ecological metagenomes</taxon>
    </lineage>
</organism>
<evidence type="ECO:0000313" key="1">
    <source>
        <dbReference type="EMBL" id="MPN61029.1"/>
    </source>
</evidence>
<sequence>MKNDNLLQRYKAKQFIEIINNAEHMESFDMDLYFRIIEKMTVFKGEKVIVTLLEGTEIECEIE</sequence>
<comment type="caution">
    <text evidence="1">The sequence shown here is derived from an EMBL/GenBank/DDBJ whole genome shotgun (WGS) entry which is preliminary data.</text>
</comment>